<keyword evidence="2" id="KW-1185">Reference proteome</keyword>
<dbReference type="Gene3D" id="3.40.50.1240">
    <property type="entry name" value="Phosphoglycerate mutase-like"/>
    <property type="match status" value="1"/>
</dbReference>
<dbReference type="CDD" id="cd07067">
    <property type="entry name" value="HP_PGM_like"/>
    <property type="match status" value="1"/>
</dbReference>
<evidence type="ECO:0000313" key="1">
    <source>
        <dbReference type="EMBL" id="MCU6744619.1"/>
    </source>
</evidence>
<reference evidence="1 2" key="1">
    <citation type="journal article" date="2021" name="ISME Commun">
        <title>Automated analysis of genomic sequences facilitates high-throughput and comprehensive description of bacteria.</title>
        <authorList>
            <person name="Hitch T.C.A."/>
        </authorList>
    </citation>
    <scope>NUCLEOTIDE SEQUENCE [LARGE SCALE GENOMIC DNA]</scope>
    <source>
        <strain evidence="1 2">Sanger_18</strain>
    </source>
</reference>
<organism evidence="1 2">
    <name type="scientific">Suilimivivens aceti</name>
    <dbReference type="NCBI Taxonomy" id="2981774"/>
    <lineage>
        <taxon>Bacteria</taxon>
        <taxon>Bacillati</taxon>
        <taxon>Bacillota</taxon>
        <taxon>Clostridia</taxon>
        <taxon>Lachnospirales</taxon>
        <taxon>Lachnospiraceae</taxon>
        <taxon>Suilimivivens</taxon>
    </lineage>
</organism>
<accession>A0ABT2T306</accession>
<dbReference type="InterPro" id="IPR029033">
    <property type="entry name" value="His_PPase_superfam"/>
</dbReference>
<comment type="caution">
    <text evidence="1">The sequence shown here is derived from an EMBL/GenBank/DDBJ whole genome shotgun (WGS) entry which is preliminary data.</text>
</comment>
<dbReference type="PANTHER" id="PTHR48100:SF1">
    <property type="entry name" value="HISTIDINE PHOSPHATASE FAMILY PROTEIN-RELATED"/>
    <property type="match status" value="1"/>
</dbReference>
<dbReference type="PANTHER" id="PTHR48100">
    <property type="entry name" value="BROAD-SPECIFICITY PHOSPHATASE YOR283W-RELATED"/>
    <property type="match status" value="1"/>
</dbReference>
<gene>
    <name evidence="1" type="ORF">OCV77_08930</name>
</gene>
<dbReference type="RefSeq" id="WP_262574706.1">
    <property type="nucleotide sequence ID" value="NZ_JAOQKJ010000006.1"/>
</dbReference>
<dbReference type="InterPro" id="IPR050275">
    <property type="entry name" value="PGM_Phosphatase"/>
</dbReference>
<evidence type="ECO:0000313" key="2">
    <source>
        <dbReference type="Proteomes" id="UP001652432"/>
    </source>
</evidence>
<dbReference type="InterPro" id="IPR013078">
    <property type="entry name" value="His_Pase_superF_clade-1"/>
</dbReference>
<sequence>MRVYLIRHGVTKGNLEHRYVGSTEEVLLPEADEPLLSLKKRLEKDGCRKPHLLVSPMLRCWQSAEILFPGEKQTVVEDFRECDFGTFEYKNYEELNGKADYQRFLDSMGEAPFPGGESKKEFSKRCSSAFEGELRKLMSEEAEAVFVVHGGTIMAVLDRFSEPHRDYYDWQIGNAEGFRAEVTEEVGSGRIRLKEIRRI</sequence>
<proteinExistence type="predicted"/>
<dbReference type="EMBL" id="JAOQKJ010000006">
    <property type="protein sequence ID" value="MCU6744619.1"/>
    <property type="molecule type" value="Genomic_DNA"/>
</dbReference>
<dbReference type="SMART" id="SM00855">
    <property type="entry name" value="PGAM"/>
    <property type="match status" value="1"/>
</dbReference>
<dbReference type="Pfam" id="PF00300">
    <property type="entry name" value="His_Phos_1"/>
    <property type="match status" value="1"/>
</dbReference>
<dbReference type="SUPFAM" id="SSF53254">
    <property type="entry name" value="Phosphoglycerate mutase-like"/>
    <property type="match status" value="1"/>
</dbReference>
<dbReference type="Proteomes" id="UP001652432">
    <property type="component" value="Unassembled WGS sequence"/>
</dbReference>
<name>A0ABT2T306_9FIRM</name>
<protein>
    <submittedName>
        <fullName evidence="1">Histidine phosphatase family protein</fullName>
    </submittedName>
</protein>